<gene>
    <name evidence="4" type="ORF">UFOPK1835_00347</name>
</gene>
<dbReference type="InterPro" id="IPR050065">
    <property type="entry name" value="GlmU-like"/>
</dbReference>
<protein>
    <submittedName>
        <fullName evidence="4">Unannotated protein</fullName>
    </submittedName>
</protein>
<dbReference type="EMBL" id="CAEZUP010000008">
    <property type="protein sequence ID" value="CAB4600342.1"/>
    <property type="molecule type" value="Genomic_DNA"/>
</dbReference>
<reference evidence="4" key="1">
    <citation type="submission" date="2020-05" db="EMBL/GenBank/DDBJ databases">
        <authorList>
            <person name="Chiriac C."/>
            <person name="Salcher M."/>
            <person name="Ghai R."/>
            <person name="Kavagutti S V."/>
        </authorList>
    </citation>
    <scope>NUCLEOTIDE SEQUENCE</scope>
</reference>
<evidence type="ECO:0000256" key="2">
    <source>
        <dbReference type="ARBA" id="ARBA00022695"/>
    </source>
</evidence>
<dbReference type="PANTHER" id="PTHR43584:SF8">
    <property type="entry name" value="N-ACETYLMURAMATE ALPHA-1-PHOSPHATE URIDYLYLTRANSFERASE"/>
    <property type="match status" value="1"/>
</dbReference>
<evidence type="ECO:0000256" key="1">
    <source>
        <dbReference type="ARBA" id="ARBA00022679"/>
    </source>
</evidence>
<dbReference type="Gene3D" id="3.90.550.10">
    <property type="entry name" value="Spore Coat Polysaccharide Biosynthesis Protein SpsA, Chain A"/>
    <property type="match status" value="1"/>
</dbReference>
<evidence type="ECO:0000313" key="4">
    <source>
        <dbReference type="EMBL" id="CAB4600342.1"/>
    </source>
</evidence>
<keyword evidence="2" id="KW-0548">Nucleotidyltransferase</keyword>
<organism evidence="4">
    <name type="scientific">freshwater metagenome</name>
    <dbReference type="NCBI Taxonomy" id="449393"/>
    <lineage>
        <taxon>unclassified sequences</taxon>
        <taxon>metagenomes</taxon>
        <taxon>ecological metagenomes</taxon>
    </lineage>
</organism>
<dbReference type="Pfam" id="PF12804">
    <property type="entry name" value="NTP_transf_3"/>
    <property type="match status" value="1"/>
</dbReference>
<dbReference type="AlphaFoldDB" id="A0A6J6GG75"/>
<feature type="domain" description="MobA-like NTP transferase" evidence="3">
    <location>
        <begin position="11"/>
        <end position="148"/>
    </location>
</feature>
<proteinExistence type="predicted"/>
<accession>A0A6J6GG75</accession>
<evidence type="ECO:0000259" key="3">
    <source>
        <dbReference type="Pfam" id="PF12804"/>
    </source>
</evidence>
<dbReference type="PANTHER" id="PTHR43584">
    <property type="entry name" value="NUCLEOTIDYL TRANSFERASE"/>
    <property type="match status" value="1"/>
</dbReference>
<dbReference type="InterPro" id="IPR025877">
    <property type="entry name" value="MobA-like_NTP_Trfase"/>
</dbReference>
<sequence length="286" mass="30047">MDHASDREIVGIVLAAGAGTRLGPLGSVQPKPLCPIGNIPLLDLAVDRVRRCVGPVAVNLHHRAEEILQHLGRDGTGIMSEVHVVVEKPEALGTAGAIANLLPWIAGRDVLVVNADAWSTDPLGELLVSRRPDRVTVLAHETDVFGPTIGVVASVLPWSLIRDLEPVPTGLYEVVWRDAHEHGVLDVVRSGSPFVDCGTPADYLGANMLAVELVGDSIIDPSATIGEQARIIGSVIGPGALIEGSVTDSVVWADQVVGIDEALDGVIRASPELTLRPTSRAGSHRA</sequence>
<dbReference type="GO" id="GO:0016779">
    <property type="term" value="F:nucleotidyltransferase activity"/>
    <property type="evidence" value="ECO:0007669"/>
    <property type="project" value="UniProtKB-KW"/>
</dbReference>
<dbReference type="SUPFAM" id="SSF53448">
    <property type="entry name" value="Nucleotide-diphospho-sugar transferases"/>
    <property type="match status" value="1"/>
</dbReference>
<name>A0A6J6GG75_9ZZZZ</name>
<dbReference type="InterPro" id="IPR029044">
    <property type="entry name" value="Nucleotide-diphossugar_trans"/>
</dbReference>
<keyword evidence="1" id="KW-0808">Transferase</keyword>